<dbReference type="Pfam" id="PF12471">
    <property type="entry name" value="GTP_CH_N"/>
    <property type="match status" value="1"/>
</dbReference>
<dbReference type="PANTHER" id="PTHR47259">
    <property type="match status" value="1"/>
</dbReference>
<name>A0A4R6DWJ7_9RHOO</name>
<evidence type="ECO:0000256" key="3">
    <source>
        <dbReference type="ARBA" id="ARBA00023134"/>
    </source>
</evidence>
<keyword evidence="1" id="KW-0547">Nucleotide-binding</keyword>
<evidence type="ECO:0000259" key="4">
    <source>
        <dbReference type="Pfam" id="PF00925"/>
    </source>
</evidence>
<dbReference type="Pfam" id="PF00925">
    <property type="entry name" value="GTP_cyclohydro2"/>
    <property type="match status" value="1"/>
</dbReference>
<dbReference type="GO" id="GO:0003935">
    <property type="term" value="F:GTP cyclohydrolase II activity"/>
    <property type="evidence" value="ECO:0007669"/>
    <property type="project" value="InterPro"/>
</dbReference>
<evidence type="ECO:0000313" key="7">
    <source>
        <dbReference type="Proteomes" id="UP000295129"/>
    </source>
</evidence>
<proteinExistence type="predicted"/>
<dbReference type="PANTHER" id="PTHR47259:SF2">
    <property type="entry name" value="URACIL-REGULATED PROTEIN 1"/>
    <property type="match status" value="1"/>
</dbReference>
<reference evidence="6 7" key="1">
    <citation type="submission" date="2019-03" db="EMBL/GenBank/DDBJ databases">
        <title>Genomic Encyclopedia of Type Strains, Phase IV (KMG-IV): sequencing the most valuable type-strain genomes for metagenomic binning, comparative biology and taxonomic classification.</title>
        <authorList>
            <person name="Goeker M."/>
        </authorList>
    </citation>
    <scope>NUCLEOTIDE SEQUENCE [LARGE SCALE GENOMIC DNA]</scope>
    <source>
        <strain evidence="6 7">DSM 12121</strain>
    </source>
</reference>
<dbReference type="Proteomes" id="UP000295129">
    <property type="component" value="Unassembled WGS sequence"/>
</dbReference>
<protein>
    <submittedName>
        <fullName evidence="6">GTP cyclohydrolase II</fullName>
    </submittedName>
</protein>
<evidence type="ECO:0000256" key="2">
    <source>
        <dbReference type="ARBA" id="ARBA00022801"/>
    </source>
</evidence>
<sequence>MSSHIMLTSHPRVRAGSAPAIRWGAAEARDRGPLIASLTQPAQRNAIGTHAGAYSVYRALAVAAGQLQRDHRPDLTDTSPAALIGPHPQWSEPDKIVSLDPWGHRVAEEFGALIAAGMDIRPTIAVTTAHINMPELQAAIAAGRLQPDGDILCANGDVRVTKAAIDPVWYLPGLAARFGIKEHELRRALFEQTGGMFPELVTRPDLQVFLPPIGGMTLYFFGDVAALGQPQTRVACRVHDECNGSDVFGSDICTCRPYLAHGIEVCIEMAQQGGVGLVIYNRKEGRALGEVTKFLVYNARKRQLGGDRAETYFERTECVAGVQDMRFQELMPDVFHWLGIRRIDRWTSMSNMKHGALVAAGIEVVERVPIPEALIPADARVEIDAKLAAGYFTPAAPPLEAELALAKGRGLHE</sequence>
<organism evidence="6 7">
    <name type="scientific">Azoarcus indigens</name>
    <dbReference type="NCBI Taxonomy" id="29545"/>
    <lineage>
        <taxon>Bacteria</taxon>
        <taxon>Pseudomonadati</taxon>
        <taxon>Pseudomonadota</taxon>
        <taxon>Betaproteobacteria</taxon>
        <taxon>Rhodocyclales</taxon>
        <taxon>Zoogloeaceae</taxon>
        <taxon>Azoarcus</taxon>
    </lineage>
</organism>
<dbReference type="Gene3D" id="3.40.50.10990">
    <property type="entry name" value="GTP cyclohydrolase II"/>
    <property type="match status" value="1"/>
</dbReference>
<dbReference type="RefSeq" id="WP_133592436.1">
    <property type="nucleotide sequence ID" value="NZ_SNVV01000011.1"/>
</dbReference>
<gene>
    <name evidence="6" type="ORF">C7389_111110</name>
</gene>
<keyword evidence="7" id="KW-1185">Reference proteome</keyword>
<accession>A0A4R6DWJ7</accession>
<dbReference type="EMBL" id="SNVV01000011">
    <property type="protein sequence ID" value="TDN49631.1"/>
    <property type="molecule type" value="Genomic_DNA"/>
</dbReference>
<dbReference type="OrthoDB" id="5482269at2"/>
<keyword evidence="2 6" id="KW-0378">Hydrolase</keyword>
<dbReference type="GO" id="GO:0005525">
    <property type="term" value="F:GTP binding"/>
    <property type="evidence" value="ECO:0007669"/>
    <property type="project" value="UniProtKB-KW"/>
</dbReference>
<comment type="caution">
    <text evidence="6">The sequence shown here is derived from an EMBL/GenBank/DDBJ whole genome shotgun (WGS) entry which is preliminary data.</text>
</comment>
<dbReference type="InterPro" id="IPR032677">
    <property type="entry name" value="GTP_cyclohydro_II"/>
</dbReference>
<evidence type="ECO:0000256" key="1">
    <source>
        <dbReference type="ARBA" id="ARBA00022741"/>
    </source>
</evidence>
<dbReference type="InterPro" id="IPR000926">
    <property type="entry name" value="RibA"/>
</dbReference>
<dbReference type="NCBIfam" id="NF005536">
    <property type="entry name" value="PRK07198.1"/>
    <property type="match status" value="1"/>
</dbReference>
<dbReference type="GO" id="GO:0009231">
    <property type="term" value="P:riboflavin biosynthetic process"/>
    <property type="evidence" value="ECO:0007669"/>
    <property type="project" value="UniProtKB-UniPathway"/>
</dbReference>
<dbReference type="InterPro" id="IPR022163">
    <property type="entry name" value="GTP_CH_N"/>
</dbReference>
<dbReference type="InterPro" id="IPR036144">
    <property type="entry name" value="RibA-like_sf"/>
</dbReference>
<feature type="domain" description="GTP cyclohydrolase II" evidence="4">
    <location>
        <begin position="228"/>
        <end position="369"/>
    </location>
</feature>
<dbReference type="AlphaFoldDB" id="A0A4R6DWJ7"/>
<evidence type="ECO:0000259" key="5">
    <source>
        <dbReference type="Pfam" id="PF12471"/>
    </source>
</evidence>
<feature type="domain" description="GTP cyclohydrolase N-terminal" evidence="5">
    <location>
        <begin position="3"/>
        <end position="192"/>
    </location>
</feature>
<dbReference type="UniPathway" id="UPA00275"/>
<dbReference type="CDD" id="cd00641">
    <property type="entry name" value="GTP_cyclohydro2"/>
    <property type="match status" value="1"/>
</dbReference>
<dbReference type="SUPFAM" id="SSF142695">
    <property type="entry name" value="RibA-like"/>
    <property type="match status" value="1"/>
</dbReference>
<keyword evidence="3" id="KW-0342">GTP-binding</keyword>
<evidence type="ECO:0000313" key="6">
    <source>
        <dbReference type="EMBL" id="TDN49631.1"/>
    </source>
</evidence>